<feature type="region of interest" description="Disordered" evidence="1">
    <location>
        <begin position="90"/>
        <end position="121"/>
    </location>
</feature>
<feature type="compositionally biased region" description="Basic and acidic residues" evidence="1">
    <location>
        <begin position="90"/>
        <end position="100"/>
    </location>
</feature>
<dbReference type="AlphaFoldDB" id="A0A8K1FBR1"/>
<comment type="caution">
    <text evidence="2">The sequence shown here is derived from an EMBL/GenBank/DDBJ whole genome shotgun (WGS) entry which is preliminary data.</text>
</comment>
<feature type="compositionally biased region" description="Polar residues" evidence="1">
    <location>
        <begin position="103"/>
        <end position="113"/>
    </location>
</feature>
<sequence>MDGLPSEPPGDANPETQARIARFLEMQRNGKGNQTFQDNLQTKKDVANPYILDKVVEYFGIDELQSNFAPEVFDPHGLPLHEFSDKIAMEQKKHADDQAQRLHASQFQRNEVQFVSAKQPE</sequence>
<accession>A0A8K1FBR1</accession>
<evidence type="ECO:0000313" key="3">
    <source>
        <dbReference type="Proteomes" id="UP000794436"/>
    </source>
</evidence>
<evidence type="ECO:0000256" key="1">
    <source>
        <dbReference type="SAM" id="MobiDB-lite"/>
    </source>
</evidence>
<organism evidence="2 3">
    <name type="scientific">Pythium oligandrum</name>
    <name type="common">Mycoparasitic fungus</name>
    <dbReference type="NCBI Taxonomy" id="41045"/>
    <lineage>
        <taxon>Eukaryota</taxon>
        <taxon>Sar</taxon>
        <taxon>Stramenopiles</taxon>
        <taxon>Oomycota</taxon>
        <taxon>Peronosporomycetes</taxon>
        <taxon>Pythiales</taxon>
        <taxon>Pythiaceae</taxon>
        <taxon>Pythium</taxon>
    </lineage>
</organism>
<keyword evidence="3" id="KW-1185">Reference proteome</keyword>
<dbReference type="Proteomes" id="UP000794436">
    <property type="component" value="Unassembled WGS sequence"/>
</dbReference>
<dbReference type="InterPro" id="IPR012479">
    <property type="entry name" value="SAP30BP"/>
</dbReference>
<gene>
    <name evidence="2" type="ORF">Poli38472_006396</name>
</gene>
<protein>
    <submittedName>
        <fullName evidence="2">Uncharacterized protein</fullName>
    </submittedName>
</protein>
<reference evidence="2" key="1">
    <citation type="submission" date="2019-03" db="EMBL/GenBank/DDBJ databases">
        <title>Long read genome sequence of the mycoparasitic Pythium oligandrum ATCC 38472 isolated from sugarbeet rhizosphere.</title>
        <authorList>
            <person name="Gaulin E."/>
        </authorList>
    </citation>
    <scope>NUCLEOTIDE SEQUENCE</scope>
    <source>
        <strain evidence="2">ATCC 38472_TT</strain>
    </source>
</reference>
<dbReference type="PANTHER" id="PTHR13464:SF0">
    <property type="entry name" value="SAP30-BINDING PROTEIN"/>
    <property type="match status" value="1"/>
</dbReference>
<dbReference type="OrthoDB" id="1714508at2759"/>
<proteinExistence type="predicted"/>
<dbReference type="GO" id="GO:0006355">
    <property type="term" value="P:regulation of DNA-templated transcription"/>
    <property type="evidence" value="ECO:0007669"/>
    <property type="project" value="InterPro"/>
</dbReference>
<dbReference type="Pfam" id="PF07818">
    <property type="entry name" value="HCNGP"/>
    <property type="match status" value="1"/>
</dbReference>
<name>A0A8K1FBR1_PYTOL</name>
<dbReference type="EMBL" id="SPLM01000145">
    <property type="protein sequence ID" value="TMW56386.1"/>
    <property type="molecule type" value="Genomic_DNA"/>
</dbReference>
<dbReference type="PANTHER" id="PTHR13464">
    <property type="entry name" value="TRANSCRIPTIONAL REGULATOR PROTEIN HCNGP"/>
    <property type="match status" value="1"/>
</dbReference>
<evidence type="ECO:0000313" key="2">
    <source>
        <dbReference type="EMBL" id="TMW56386.1"/>
    </source>
</evidence>
<dbReference type="GO" id="GO:0005634">
    <property type="term" value="C:nucleus"/>
    <property type="evidence" value="ECO:0007669"/>
    <property type="project" value="TreeGrafter"/>
</dbReference>